<proteinExistence type="predicted"/>
<feature type="domain" description="HTH marR-type" evidence="2">
    <location>
        <begin position="33"/>
        <end position="178"/>
    </location>
</feature>
<evidence type="ECO:0000259" key="2">
    <source>
        <dbReference type="PROSITE" id="PS50995"/>
    </source>
</evidence>
<keyword evidence="4" id="KW-1185">Reference proteome</keyword>
<comment type="caution">
    <text evidence="3">The sequence shown here is derived from an EMBL/GenBank/DDBJ whole genome shotgun (WGS) entry which is preliminary data.</text>
</comment>
<dbReference type="RefSeq" id="WP_339585609.1">
    <property type="nucleotide sequence ID" value="NZ_JBBHJZ010000001.1"/>
</dbReference>
<dbReference type="EMBL" id="JBBHJZ010000001">
    <property type="protein sequence ID" value="MEJ5975677.1"/>
    <property type="molecule type" value="Genomic_DNA"/>
</dbReference>
<feature type="region of interest" description="Disordered" evidence="1">
    <location>
        <begin position="1"/>
        <end position="32"/>
    </location>
</feature>
<dbReference type="SMART" id="SM00347">
    <property type="entry name" value="HTH_MARR"/>
    <property type="match status" value="1"/>
</dbReference>
<evidence type="ECO:0000313" key="3">
    <source>
        <dbReference type="EMBL" id="MEJ5975677.1"/>
    </source>
</evidence>
<dbReference type="InterPro" id="IPR000835">
    <property type="entry name" value="HTH_MarR-typ"/>
</dbReference>
<dbReference type="Proteomes" id="UP001361239">
    <property type="component" value="Unassembled WGS sequence"/>
</dbReference>
<accession>A0ABU8RRL9</accession>
<dbReference type="InterPro" id="IPR036388">
    <property type="entry name" value="WH-like_DNA-bd_sf"/>
</dbReference>
<gene>
    <name evidence="3" type="ORF">WG901_03460</name>
</gene>
<dbReference type="SUPFAM" id="SSF46785">
    <property type="entry name" value="Winged helix' DNA-binding domain"/>
    <property type="match status" value="1"/>
</dbReference>
<organism evidence="3 4">
    <name type="scientific">Novosphingobium anseongense</name>
    <dbReference type="NCBI Taxonomy" id="3133436"/>
    <lineage>
        <taxon>Bacteria</taxon>
        <taxon>Pseudomonadati</taxon>
        <taxon>Pseudomonadota</taxon>
        <taxon>Alphaproteobacteria</taxon>
        <taxon>Sphingomonadales</taxon>
        <taxon>Sphingomonadaceae</taxon>
        <taxon>Novosphingobium</taxon>
    </lineage>
</organism>
<dbReference type="Gene3D" id="1.10.10.10">
    <property type="entry name" value="Winged helix-like DNA-binding domain superfamily/Winged helix DNA-binding domain"/>
    <property type="match status" value="1"/>
</dbReference>
<reference evidence="3 4" key="1">
    <citation type="submission" date="2024-03" db="EMBL/GenBank/DDBJ databases">
        <authorList>
            <person name="Jo J.-H."/>
        </authorList>
    </citation>
    <scope>NUCLEOTIDE SEQUENCE [LARGE SCALE GENOMIC DNA]</scope>
    <source>
        <strain evidence="3 4">PS1R-30</strain>
    </source>
</reference>
<dbReference type="PROSITE" id="PS50995">
    <property type="entry name" value="HTH_MARR_2"/>
    <property type="match status" value="1"/>
</dbReference>
<sequence>MGPAEAPKFGPGSRAARGGVNPPVANSSDDETQAKVTELVTILGEAHRIGVRLLQMFARVRDDSGLSGIEVLTLIGVANASRPPTVPQMGRSLGHPRQVIQRAVRVLEEEGLVELRPNPGHKRAALLVATEKGRALGGTIDAQSAEIIADLTDGLDLDLADLAAMSDSLVTLRRRIDGRPAERAD</sequence>
<dbReference type="InterPro" id="IPR036390">
    <property type="entry name" value="WH_DNA-bd_sf"/>
</dbReference>
<evidence type="ECO:0000313" key="4">
    <source>
        <dbReference type="Proteomes" id="UP001361239"/>
    </source>
</evidence>
<name>A0ABU8RRL9_9SPHN</name>
<dbReference type="Pfam" id="PF12802">
    <property type="entry name" value="MarR_2"/>
    <property type="match status" value="1"/>
</dbReference>
<protein>
    <submittedName>
        <fullName evidence="3">Helix-turn-helix domain-containing protein</fullName>
    </submittedName>
</protein>
<evidence type="ECO:0000256" key="1">
    <source>
        <dbReference type="SAM" id="MobiDB-lite"/>
    </source>
</evidence>